<gene>
    <name evidence="1" type="ORF">DPEC_G00122710</name>
</gene>
<organism evidence="1 2">
    <name type="scientific">Dallia pectoralis</name>
    <name type="common">Alaska blackfish</name>
    <dbReference type="NCBI Taxonomy" id="75939"/>
    <lineage>
        <taxon>Eukaryota</taxon>
        <taxon>Metazoa</taxon>
        <taxon>Chordata</taxon>
        <taxon>Craniata</taxon>
        <taxon>Vertebrata</taxon>
        <taxon>Euteleostomi</taxon>
        <taxon>Actinopterygii</taxon>
        <taxon>Neopterygii</taxon>
        <taxon>Teleostei</taxon>
        <taxon>Protacanthopterygii</taxon>
        <taxon>Esociformes</taxon>
        <taxon>Umbridae</taxon>
        <taxon>Dallia</taxon>
    </lineage>
</organism>
<name>A0ACC2GR32_DALPE</name>
<evidence type="ECO:0000313" key="2">
    <source>
        <dbReference type="Proteomes" id="UP001157502"/>
    </source>
</evidence>
<accession>A0ACC2GR32</accession>
<dbReference type="Proteomes" id="UP001157502">
    <property type="component" value="Chromosome 10"/>
</dbReference>
<sequence>MMLTLDEQRLRIQQSERESQAKYCAAEDTSEIHKKHPKDGKTICRSLPTPGPSMKSIVEREKHRQFTMIKQLNGLQCSVRTKECQLLELDQTFKALELDSTPDEDEQHYDQRMRQLENSLEKMTIKITEAERILKTYLGVCDHLHWEVLQMPGSLDQLQNSVVGGQAELGKMAHLSHTADGALDCTKSQLVQMERQLMMERQKMEEVLNETRRIQEKEVERELERERGGGGERQGSKSQKLKEQGQRGNAKEGGADDTAPVKAQQTVPVAITPQSTVTLVKDLDTLREALCCTNMQELETRLVSQKANREQLHERMARCEAQVRQNMNTLAALELQYAQLKFTTGPRSDRFERLKKELQTELEEEKERRLWEAKLGRAQSMLSDVERGVNNLFFRMNCVPVKDSSVDLGRLDPIEKLTEVSVRLPTLLTTVSKKTEEYTAEYEKVWTFLEQSTMMEPRNHKRASTPVHKSTSEDTFQFCSPEEDCSLSHEIKHRSILPIEANQPKNKAQKGTKKS</sequence>
<protein>
    <submittedName>
        <fullName evidence="1">Uncharacterized protein</fullName>
    </submittedName>
</protein>
<evidence type="ECO:0000313" key="1">
    <source>
        <dbReference type="EMBL" id="KAJ8005901.1"/>
    </source>
</evidence>
<dbReference type="EMBL" id="CM055737">
    <property type="protein sequence ID" value="KAJ8005901.1"/>
    <property type="molecule type" value="Genomic_DNA"/>
</dbReference>
<reference evidence="1" key="1">
    <citation type="submission" date="2021-05" db="EMBL/GenBank/DDBJ databases">
        <authorList>
            <person name="Pan Q."/>
            <person name="Jouanno E."/>
            <person name="Zahm M."/>
            <person name="Klopp C."/>
            <person name="Cabau C."/>
            <person name="Louis A."/>
            <person name="Berthelot C."/>
            <person name="Parey E."/>
            <person name="Roest Crollius H."/>
            <person name="Montfort J."/>
            <person name="Robinson-Rechavi M."/>
            <person name="Bouchez O."/>
            <person name="Lampietro C."/>
            <person name="Lopez Roques C."/>
            <person name="Donnadieu C."/>
            <person name="Postlethwait J."/>
            <person name="Bobe J."/>
            <person name="Dillon D."/>
            <person name="Chandos A."/>
            <person name="von Hippel F."/>
            <person name="Guiguen Y."/>
        </authorList>
    </citation>
    <scope>NUCLEOTIDE SEQUENCE</scope>
    <source>
        <strain evidence="1">YG-Jan2019</strain>
    </source>
</reference>
<comment type="caution">
    <text evidence="1">The sequence shown here is derived from an EMBL/GenBank/DDBJ whole genome shotgun (WGS) entry which is preliminary data.</text>
</comment>
<proteinExistence type="predicted"/>
<keyword evidence="2" id="KW-1185">Reference proteome</keyword>